<feature type="transmembrane region" description="Helical" evidence="1">
    <location>
        <begin position="282"/>
        <end position="298"/>
    </location>
</feature>
<comment type="caution">
    <text evidence="2">The sequence shown here is derived from an EMBL/GenBank/DDBJ whole genome shotgun (WGS) entry which is preliminary data.</text>
</comment>
<protein>
    <recommendedName>
        <fullName evidence="4">Membrane protein 6-pyruvoyl-tetrahydropterin synthase-related domain-containing protein</fullName>
    </recommendedName>
</protein>
<dbReference type="STRING" id="1612.ABB44_07525"/>
<feature type="transmembrane region" description="Helical" evidence="1">
    <location>
        <begin position="188"/>
        <end position="217"/>
    </location>
</feature>
<feature type="transmembrane region" description="Helical" evidence="1">
    <location>
        <begin position="305"/>
        <end position="328"/>
    </location>
</feature>
<evidence type="ECO:0000256" key="1">
    <source>
        <dbReference type="SAM" id="Phobius"/>
    </source>
</evidence>
<accession>A0A4R5NE71</accession>
<keyword evidence="3" id="KW-1185">Reference proteome</keyword>
<keyword evidence="1" id="KW-0472">Membrane</keyword>
<dbReference type="Proteomes" id="UP000295257">
    <property type="component" value="Unassembled WGS sequence"/>
</dbReference>
<evidence type="ECO:0008006" key="4">
    <source>
        <dbReference type="Google" id="ProtNLM"/>
    </source>
</evidence>
<sequence length="575" mass="64901">MDSKNNSHKQTTFIALFFFIILLAWTIWQFHFNYMVSLYDTFFHSERIYEIRLAFQQHQLPSWVNFNSFFNTGQAINGMYPDITLWPFVFLTNFLTPIHQIIAIKALIAGLGFIVTFLSINKRFDSRNAILAATIFTLSGSVLKDLVNEMQTGTALVMIFAFPIFFTLKEAIESEKIDPPLIIKTALFMFWVIGSHLLSAVVITIVAGIFLIINTIIKKNYLAWLNLIIAAGLTVILCAPILYRLMKISQTGLLSPFGLGHVDSLSLWQIFWTSRWNTKSTISWLSIILLLIVIFKFNRQKLRQLLPWLSVEIVLILLSSNIVPWNLLGKLPIINNFQNAAWRFAPFLGIIPIILILINFSSKTARKIFFGVTILSYLMAGYTGFQAQYHKTAKLPVITQNSTTPTGLNGYAKVTSSGITSDTLSRTLIPDYAPNSVPLAKGTNGLSLDPRIVYLINGHLGVTKGREIPLKHNSTNVNSITLTADNVPKGKITLPVYGYNSLIYQIKLNGQRIKASRSSEGFITIHSNKNLQHATYQITQIQPKMYRPLLWMSTVLLIVLIGLLTIPKIKKARQL</sequence>
<dbReference type="EMBL" id="PUFN01000019">
    <property type="protein sequence ID" value="TDG71869.1"/>
    <property type="molecule type" value="Genomic_DNA"/>
</dbReference>
<reference evidence="2 3" key="1">
    <citation type="journal article" date="2019" name="Appl. Microbiol. Biotechnol.">
        <title>Uncovering carbohydrate metabolism through a genotype-phenotype association study of 56 lactic acid bacteria genomes.</title>
        <authorList>
            <person name="Buron-Moles G."/>
            <person name="Chailyan A."/>
            <person name="Dolejs I."/>
            <person name="Forster J."/>
            <person name="Miks M.H."/>
        </authorList>
    </citation>
    <scope>NUCLEOTIDE SEQUENCE [LARGE SCALE GENOMIC DNA]</scope>
    <source>
        <strain evidence="2 3">ATCC 29644</strain>
    </source>
</reference>
<dbReference type="RefSeq" id="WP_010020506.1">
    <property type="nucleotide sequence ID" value="NZ_PUFN01000019.1"/>
</dbReference>
<gene>
    <name evidence="2" type="ORF">C5L30_002449</name>
</gene>
<evidence type="ECO:0000313" key="2">
    <source>
        <dbReference type="EMBL" id="TDG71869.1"/>
    </source>
</evidence>
<feature type="transmembrane region" description="Helical" evidence="1">
    <location>
        <begin position="223"/>
        <end position="245"/>
    </location>
</feature>
<feature type="transmembrane region" description="Helical" evidence="1">
    <location>
        <begin position="340"/>
        <end position="361"/>
    </location>
</feature>
<dbReference type="OrthoDB" id="2318680at2"/>
<name>A0A4R5NE71_9LACO</name>
<keyword evidence="1" id="KW-1133">Transmembrane helix</keyword>
<feature type="transmembrane region" description="Helical" evidence="1">
    <location>
        <begin position="368"/>
        <end position="385"/>
    </location>
</feature>
<feature type="transmembrane region" description="Helical" evidence="1">
    <location>
        <begin position="98"/>
        <end position="120"/>
    </location>
</feature>
<organism evidence="2 3">
    <name type="scientific">Companilactobacillus farciminis</name>
    <dbReference type="NCBI Taxonomy" id="1612"/>
    <lineage>
        <taxon>Bacteria</taxon>
        <taxon>Bacillati</taxon>
        <taxon>Bacillota</taxon>
        <taxon>Bacilli</taxon>
        <taxon>Lactobacillales</taxon>
        <taxon>Lactobacillaceae</taxon>
        <taxon>Companilactobacillus</taxon>
    </lineage>
</organism>
<dbReference type="AlphaFoldDB" id="A0A4R5NE71"/>
<proteinExistence type="predicted"/>
<feature type="transmembrane region" description="Helical" evidence="1">
    <location>
        <begin position="549"/>
        <end position="566"/>
    </location>
</feature>
<evidence type="ECO:0000313" key="3">
    <source>
        <dbReference type="Proteomes" id="UP000295257"/>
    </source>
</evidence>
<feature type="transmembrane region" description="Helical" evidence="1">
    <location>
        <begin position="150"/>
        <end position="168"/>
    </location>
</feature>
<feature type="transmembrane region" description="Helical" evidence="1">
    <location>
        <begin position="12"/>
        <end position="30"/>
    </location>
</feature>
<keyword evidence="1" id="KW-0812">Transmembrane</keyword>